<dbReference type="InParanoid" id="A0A1Y2DUF2"/>
<dbReference type="AlphaFoldDB" id="A0A1Y2DUF2"/>
<name>A0A1Y2DUF2_9PEZI</name>
<dbReference type="RefSeq" id="XP_040714567.1">
    <property type="nucleotide sequence ID" value="XM_040865085.1"/>
</dbReference>
<protein>
    <submittedName>
        <fullName evidence="1">Uncharacterized protein</fullName>
    </submittedName>
</protein>
<feature type="non-terminal residue" evidence="1">
    <location>
        <position position="159"/>
    </location>
</feature>
<keyword evidence="2" id="KW-1185">Reference proteome</keyword>
<gene>
    <name evidence="1" type="ORF">BCR38DRAFT_515811</name>
</gene>
<sequence length="159" mass="17774">MLRSLLPLRKMTEKNMLQTKKKMNRAMMTGSQSDWKELWLMSKDVIASLGQGVRVGARPGWLVVPLSGTVLFVGVVSLSRRTTVVKVVWWKGSLLCLSWRGNSGEHVSENGYSLVILPRRLQSQFARAFCPKKFSIIPHKQSPSNSASVILVVTDVSFT</sequence>
<evidence type="ECO:0000313" key="1">
    <source>
        <dbReference type="EMBL" id="ORY62910.1"/>
    </source>
</evidence>
<reference evidence="1 2" key="1">
    <citation type="submission" date="2016-07" db="EMBL/GenBank/DDBJ databases">
        <title>Pervasive Adenine N6-methylation of Active Genes in Fungi.</title>
        <authorList>
            <consortium name="DOE Joint Genome Institute"/>
            <person name="Mondo S.J."/>
            <person name="Dannebaum R.O."/>
            <person name="Kuo R.C."/>
            <person name="Labutti K."/>
            <person name="Haridas S."/>
            <person name="Kuo A."/>
            <person name="Salamov A."/>
            <person name="Ahrendt S.R."/>
            <person name="Lipzen A."/>
            <person name="Sullivan W."/>
            <person name="Andreopoulos W.B."/>
            <person name="Clum A."/>
            <person name="Lindquist E."/>
            <person name="Daum C."/>
            <person name="Ramamoorthy G.K."/>
            <person name="Gryganskyi A."/>
            <person name="Culley D."/>
            <person name="Magnuson J.K."/>
            <person name="James T.Y."/>
            <person name="O'Malley M.A."/>
            <person name="Stajich J.E."/>
            <person name="Spatafora J.W."/>
            <person name="Visel A."/>
            <person name="Grigoriev I.V."/>
        </authorList>
    </citation>
    <scope>NUCLEOTIDE SEQUENCE [LARGE SCALE GENOMIC DNA]</scope>
    <source>
        <strain evidence="1 2">CBS 129021</strain>
    </source>
</reference>
<accession>A0A1Y2DUF2</accession>
<dbReference type="Proteomes" id="UP000193689">
    <property type="component" value="Unassembled WGS sequence"/>
</dbReference>
<dbReference type="GeneID" id="63781297"/>
<dbReference type="EMBL" id="MCFJ01000008">
    <property type="protein sequence ID" value="ORY62910.1"/>
    <property type="molecule type" value="Genomic_DNA"/>
</dbReference>
<comment type="caution">
    <text evidence="1">The sequence shown here is derived from an EMBL/GenBank/DDBJ whole genome shotgun (WGS) entry which is preliminary data.</text>
</comment>
<organism evidence="1 2">
    <name type="scientific">Pseudomassariella vexata</name>
    <dbReference type="NCBI Taxonomy" id="1141098"/>
    <lineage>
        <taxon>Eukaryota</taxon>
        <taxon>Fungi</taxon>
        <taxon>Dikarya</taxon>
        <taxon>Ascomycota</taxon>
        <taxon>Pezizomycotina</taxon>
        <taxon>Sordariomycetes</taxon>
        <taxon>Xylariomycetidae</taxon>
        <taxon>Amphisphaeriales</taxon>
        <taxon>Pseudomassariaceae</taxon>
        <taxon>Pseudomassariella</taxon>
    </lineage>
</organism>
<evidence type="ECO:0000313" key="2">
    <source>
        <dbReference type="Proteomes" id="UP000193689"/>
    </source>
</evidence>
<proteinExistence type="predicted"/>